<reference evidence="2 3" key="1">
    <citation type="journal article" date="2018" name="Nat. Ecol. Evol.">
        <title>Pezizomycetes genomes reveal the molecular basis of ectomycorrhizal truffle lifestyle.</title>
        <authorList>
            <person name="Murat C."/>
            <person name="Payen T."/>
            <person name="Noel B."/>
            <person name="Kuo A."/>
            <person name="Morin E."/>
            <person name="Chen J."/>
            <person name="Kohler A."/>
            <person name="Krizsan K."/>
            <person name="Balestrini R."/>
            <person name="Da Silva C."/>
            <person name="Montanini B."/>
            <person name="Hainaut M."/>
            <person name="Levati E."/>
            <person name="Barry K.W."/>
            <person name="Belfiori B."/>
            <person name="Cichocki N."/>
            <person name="Clum A."/>
            <person name="Dockter R.B."/>
            <person name="Fauchery L."/>
            <person name="Guy J."/>
            <person name="Iotti M."/>
            <person name="Le Tacon F."/>
            <person name="Lindquist E.A."/>
            <person name="Lipzen A."/>
            <person name="Malagnac F."/>
            <person name="Mello A."/>
            <person name="Molinier V."/>
            <person name="Miyauchi S."/>
            <person name="Poulain J."/>
            <person name="Riccioni C."/>
            <person name="Rubini A."/>
            <person name="Sitrit Y."/>
            <person name="Splivallo R."/>
            <person name="Traeger S."/>
            <person name="Wang M."/>
            <person name="Zifcakova L."/>
            <person name="Wipf D."/>
            <person name="Zambonelli A."/>
            <person name="Paolocci F."/>
            <person name="Nowrousian M."/>
            <person name="Ottonello S."/>
            <person name="Baldrian P."/>
            <person name="Spatafora J.W."/>
            <person name="Henrissat B."/>
            <person name="Nagy L.G."/>
            <person name="Aury J.M."/>
            <person name="Wincker P."/>
            <person name="Grigoriev I.V."/>
            <person name="Bonfante P."/>
            <person name="Martin F.M."/>
        </authorList>
    </citation>
    <scope>NUCLEOTIDE SEQUENCE [LARGE SCALE GENOMIC DNA]</scope>
    <source>
        <strain evidence="2 3">ATCC MYA-4762</strain>
    </source>
</reference>
<feature type="region of interest" description="Disordered" evidence="1">
    <location>
        <begin position="201"/>
        <end position="221"/>
    </location>
</feature>
<dbReference type="EMBL" id="ML121528">
    <property type="protein sequence ID" value="RPB29054.1"/>
    <property type="molecule type" value="Genomic_DNA"/>
</dbReference>
<feature type="compositionally biased region" description="Basic and acidic residues" evidence="1">
    <location>
        <begin position="545"/>
        <end position="558"/>
    </location>
</feature>
<keyword evidence="3" id="KW-1185">Reference proteome</keyword>
<proteinExistence type="predicted"/>
<dbReference type="Proteomes" id="UP000267821">
    <property type="component" value="Unassembled WGS sequence"/>
</dbReference>
<feature type="region of interest" description="Disordered" evidence="1">
    <location>
        <begin position="464"/>
        <end position="501"/>
    </location>
</feature>
<feature type="region of interest" description="Disordered" evidence="1">
    <location>
        <begin position="69"/>
        <end position="89"/>
    </location>
</feature>
<evidence type="ECO:0000256" key="1">
    <source>
        <dbReference type="SAM" id="MobiDB-lite"/>
    </source>
</evidence>
<organism evidence="2 3">
    <name type="scientific">Terfezia boudieri ATCC MYA-4762</name>
    <dbReference type="NCBI Taxonomy" id="1051890"/>
    <lineage>
        <taxon>Eukaryota</taxon>
        <taxon>Fungi</taxon>
        <taxon>Dikarya</taxon>
        <taxon>Ascomycota</taxon>
        <taxon>Pezizomycotina</taxon>
        <taxon>Pezizomycetes</taxon>
        <taxon>Pezizales</taxon>
        <taxon>Pezizaceae</taxon>
        <taxon>Terfezia</taxon>
    </lineage>
</organism>
<feature type="compositionally biased region" description="Acidic residues" evidence="1">
    <location>
        <begin position="533"/>
        <end position="544"/>
    </location>
</feature>
<sequence>MPLRRHERHHYTICYRHDRMLQPLPGKRKREGSIGIDRQNANGDAKKIKTEIVQLKEEETVQATAAQIVQPKADQAPHKDGRHETKKTSQELRRELIFDQASAIVRPDNSFLNDQNAKAQAAGSLYERNTIVNLYQYRELRIINAESQSIADKLRELSSAQKLLWFNMYNKEHRKLGELYYKQLFKHPDIAPRLSRLAAARPPKARKAPPLNTLEKRRTKEEQIRHHYPGLRILNLQAQADGSTYERNTFQKMLLGYTFLPRGNAYLTRRARELSNATSKIWFNVHCSNYGTLPRLGLLVQDSILVTAKRCEEETREYRESLRAKRNAAKDSEEKTDQIKAKETRKKLPAEIAKKDSLAKEATRQLLKAKRNVAAKEEAKKLSGEISKKDRLAKGKSVAKEVIGRVLKAKKNVAEGSGERTNHIKVKGTVKKLLPVKIPKMDRLANDIPVAKEIIDLLSDDEGQLPLSTTLEPTAHGDESSDEEFSVASAEFDSDWDPEKDDVEGVLVGETYEHENGPRIRRSQRLGHVLVDYEEESESEEEDEELRRLERRVKHEPDGDVESMVRQAPGVREHAKTLVPTEEVHAQIKV</sequence>
<feature type="region of interest" description="Disordered" evidence="1">
    <location>
        <begin position="533"/>
        <end position="570"/>
    </location>
</feature>
<dbReference type="OrthoDB" id="5374237at2759"/>
<gene>
    <name evidence="2" type="ORF">L211DRAFT_864662</name>
</gene>
<evidence type="ECO:0000313" key="2">
    <source>
        <dbReference type="EMBL" id="RPB29054.1"/>
    </source>
</evidence>
<protein>
    <submittedName>
        <fullName evidence="2">Uncharacterized protein</fullName>
    </submittedName>
</protein>
<feature type="region of interest" description="Disordered" evidence="1">
    <location>
        <begin position="322"/>
        <end position="345"/>
    </location>
</feature>
<feature type="compositionally biased region" description="Acidic residues" evidence="1">
    <location>
        <begin position="492"/>
        <end position="501"/>
    </location>
</feature>
<feature type="compositionally biased region" description="Basic and acidic residues" evidence="1">
    <location>
        <begin position="75"/>
        <end position="89"/>
    </location>
</feature>
<dbReference type="AlphaFoldDB" id="A0A3N4M1K8"/>
<evidence type="ECO:0000313" key="3">
    <source>
        <dbReference type="Proteomes" id="UP000267821"/>
    </source>
</evidence>
<dbReference type="InParanoid" id="A0A3N4M1K8"/>
<name>A0A3N4M1K8_9PEZI</name>
<accession>A0A3N4M1K8</accession>